<keyword evidence="2" id="KW-1185">Reference proteome</keyword>
<accession>A0A6J8B6D7</accession>
<evidence type="ECO:0000313" key="1">
    <source>
        <dbReference type="EMBL" id="CAC5379472.1"/>
    </source>
</evidence>
<evidence type="ECO:0000313" key="2">
    <source>
        <dbReference type="Proteomes" id="UP000507470"/>
    </source>
</evidence>
<organism evidence="1 2">
    <name type="scientific">Mytilus coruscus</name>
    <name type="common">Sea mussel</name>
    <dbReference type="NCBI Taxonomy" id="42192"/>
    <lineage>
        <taxon>Eukaryota</taxon>
        <taxon>Metazoa</taxon>
        <taxon>Spiralia</taxon>
        <taxon>Lophotrochozoa</taxon>
        <taxon>Mollusca</taxon>
        <taxon>Bivalvia</taxon>
        <taxon>Autobranchia</taxon>
        <taxon>Pteriomorphia</taxon>
        <taxon>Mytilida</taxon>
        <taxon>Mytiloidea</taxon>
        <taxon>Mytilidae</taxon>
        <taxon>Mytilinae</taxon>
        <taxon>Mytilus</taxon>
    </lineage>
</organism>
<name>A0A6J8B6D7_MYTCO</name>
<dbReference type="Proteomes" id="UP000507470">
    <property type="component" value="Unassembled WGS sequence"/>
</dbReference>
<reference evidence="1 2" key="1">
    <citation type="submission" date="2020-06" db="EMBL/GenBank/DDBJ databases">
        <authorList>
            <person name="Li R."/>
            <person name="Bekaert M."/>
        </authorList>
    </citation>
    <scope>NUCLEOTIDE SEQUENCE [LARGE SCALE GENOMIC DNA]</scope>
    <source>
        <strain evidence="2">wild</strain>
    </source>
</reference>
<protein>
    <submittedName>
        <fullName evidence="1">Uncharacterized protein</fullName>
    </submittedName>
</protein>
<dbReference type="AlphaFoldDB" id="A0A6J8B6D7"/>
<sequence>MDNIRKGRKDFKCILCEKRTKPGKRRPLCGEANKNLRNFLSKSFLVLSNDDDLICDTCRRKYYREEQAQVNTPTVLTTDTNTNDPDFMPTSAPKRAKLSSPLSISLPISSTIKGHAQCCLCKKRGPKRMVVPQEARFNTFLEKNIIIPAGSRCCPRGAVLVIYVLKDLQKKLTKT</sequence>
<dbReference type="EMBL" id="CACVKT020002723">
    <property type="protein sequence ID" value="CAC5379472.1"/>
    <property type="molecule type" value="Genomic_DNA"/>
</dbReference>
<proteinExistence type="predicted"/>
<gene>
    <name evidence="1" type="ORF">MCOR_15540</name>
</gene>
<dbReference type="OrthoDB" id="6113252at2759"/>